<evidence type="ECO:0000256" key="3">
    <source>
        <dbReference type="ARBA" id="ARBA00022777"/>
    </source>
</evidence>
<accession>A0ABY7GU92</accession>
<feature type="region of interest" description="Disordered" evidence="6">
    <location>
        <begin position="595"/>
        <end position="642"/>
    </location>
</feature>
<organism evidence="9 10">
    <name type="scientific">Nannocystis punicea</name>
    <dbReference type="NCBI Taxonomy" id="2995304"/>
    <lineage>
        <taxon>Bacteria</taxon>
        <taxon>Pseudomonadati</taxon>
        <taxon>Myxococcota</taxon>
        <taxon>Polyangia</taxon>
        <taxon>Nannocystales</taxon>
        <taxon>Nannocystaceae</taxon>
        <taxon>Nannocystis</taxon>
    </lineage>
</organism>
<dbReference type="PANTHER" id="PTHR43289">
    <property type="entry name" value="MITOGEN-ACTIVATED PROTEIN KINASE KINASE KINASE 20-RELATED"/>
    <property type="match status" value="1"/>
</dbReference>
<dbReference type="CDD" id="cd14014">
    <property type="entry name" value="STKc_PknB_like"/>
    <property type="match status" value="2"/>
</dbReference>
<keyword evidence="2 5" id="KW-0547">Nucleotide-binding</keyword>
<reference evidence="9" key="1">
    <citation type="submission" date="2022-11" db="EMBL/GenBank/DDBJ databases">
        <title>Minimal conservation of predation-associated metabolite biosynthetic gene clusters underscores biosynthetic potential of Myxococcota including descriptions for ten novel species: Archangium lansinium sp. nov., Myxococcus landrumus sp. nov., Nannocystis bai.</title>
        <authorList>
            <person name="Ahearne A."/>
            <person name="Stevens C."/>
            <person name="Dowd S."/>
        </authorList>
    </citation>
    <scope>NUCLEOTIDE SEQUENCE</scope>
    <source>
        <strain evidence="9">Fl3</strain>
    </source>
</reference>
<feature type="domain" description="Protein kinase" evidence="8">
    <location>
        <begin position="41"/>
        <end position="314"/>
    </location>
</feature>
<keyword evidence="7" id="KW-0472">Membrane</keyword>
<keyword evidence="4 5" id="KW-0067">ATP-binding</keyword>
<dbReference type="GO" id="GO:0016301">
    <property type="term" value="F:kinase activity"/>
    <property type="evidence" value="ECO:0007669"/>
    <property type="project" value="UniProtKB-KW"/>
</dbReference>
<feature type="binding site" evidence="5">
    <location>
        <position position="70"/>
    </location>
    <ligand>
        <name>ATP</name>
        <dbReference type="ChEBI" id="CHEBI:30616"/>
    </ligand>
</feature>
<evidence type="ECO:0000256" key="1">
    <source>
        <dbReference type="ARBA" id="ARBA00022679"/>
    </source>
</evidence>
<feature type="domain" description="Protein kinase" evidence="8">
    <location>
        <begin position="319"/>
        <end position="588"/>
    </location>
</feature>
<dbReference type="InterPro" id="IPR011009">
    <property type="entry name" value="Kinase-like_dom_sf"/>
</dbReference>
<gene>
    <name evidence="9" type="ORF">O0S08_30480</name>
</gene>
<keyword evidence="1" id="KW-0808">Transferase</keyword>
<evidence type="ECO:0000256" key="2">
    <source>
        <dbReference type="ARBA" id="ARBA00022741"/>
    </source>
</evidence>
<protein>
    <submittedName>
        <fullName evidence="9">Serine/threonine-protein kinase</fullName>
    </submittedName>
</protein>
<dbReference type="InterPro" id="IPR000719">
    <property type="entry name" value="Prot_kinase_dom"/>
</dbReference>
<dbReference type="PANTHER" id="PTHR43289:SF6">
    <property type="entry name" value="SERINE_THREONINE-PROTEIN KINASE NEKL-3"/>
    <property type="match status" value="1"/>
</dbReference>
<keyword evidence="7" id="KW-0812">Transmembrane</keyword>
<name>A0ABY7GU92_9BACT</name>
<dbReference type="PROSITE" id="PS00107">
    <property type="entry name" value="PROTEIN_KINASE_ATP"/>
    <property type="match status" value="1"/>
</dbReference>
<feature type="compositionally biased region" description="Low complexity" evidence="6">
    <location>
        <begin position="616"/>
        <end position="642"/>
    </location>
</feature>
<dbReference type="Gene3D" id="1.10.510.10">
    <property type="entry name" value="Transferase(Phosphotransferase) domain 1"/>
    <property type="match status" value="2"/>
</dbReference>
<sequence>MTTPPDAPTPSPTALPGAHRWTLFTLAHEGSPSTAVLGGRFEVGELLGSGASSCVYACRDLELQSMAAIKLLKVEGTEERQRFVAEARLLANLRHPNVVQVLAVGETDTKAPFMVLELLQGQNLDQRLLAEGPMPWREAVEIAAQVAGALAAMHAVGVIHRDVKSNNIVQVKSATGRPLVKLIDLGIAKVEDWQRVQPGNFDPVPRHQTEVGKIVGTPGFYPPEAALVPPNPRFDTFGLGATIYLLCTGKLPDLPNYRPMREHQPKGGFPDDLEALVAAAVAVLPEDGIGTAAEFLHRLDALRVVHVEDSSPFLFEGCYELIEALGSGAKAEVYRAYHRDAACYVALKILSEKSCASREERIRFAREARVLQHVRHAAIPELVECRTSLTRKRPYIAMALRRGKPAKDLHFGGTLLTSADVIALGRQLAGALEALHSRGILYRDVHGYNVLIDLAREPKATLIDFGMVEFEDKFYATVDQRYPTKPEERVKLGTGGLEKLEFAAPEVRSGKGWSAKSDVYSLGRLLYVSLTGKVPAKVGVPTSPKMLVPSCPRALASALLACLVEDPRERVDATGLLARFDAAADELAEDEMADEVCDEKTPEREATPSRALGCDAAPSSAPAVALSSPPSTPRSKPSARRSGVWVGGGLAVLGMIVLGIIWWPAGSSPLPQVTTDRHVTVAQVADPQPQTQPQPLTMPQTATATAPPVLPTMRVALDSAAGELRRCSDLAGGLLFVDFKVEAEASEFASVAAGRVPEAVNRCVQEATRSIRFQPTAAQIFTEEYTP</sequence>
<dbReference type="InterPro" id="IPR017441">
    <property type="entry name" value="Protein_kinase_ATP_BS"/>
</dbReference>
<evidence type="ECO:0000313" key="10">
    <source>
        <dbReference type="Proteomes" id="UP001164459"/>
    </source>
</evidence>
<keyword evidence="3 9" id="KW-0418">Kinase</keyword>
<dbReference type="RefSeq" id="WP_269032863.1">
    <property type="nucleotide sequence ID" value="NZ_CP114040.1"/>
</dbReference>
<dbReference type="SUPFAM" id="SSF56112">
    <property type="entry name" value="Protein kinase-like (PK-like)"/>
    <property type="match status" value="2"/>
</dbReference>
<keyword evidence="7" id="KW-1133">Transmembrane helix</keyword>
<evidence type="ECO:0000256" key="5">
    <source>
        <dbReference type="PROSITE-ProRule" id="PRU10141"/>
    </source>
</evidence>
<dbReference type="Gene3D" id="3.30.200.20">
    <property type="entry name" value="Phosphorylase Kinase, domain 1"/>
    <property type="match status" value="1"/>
</dbReference>
<feature type="compositionally biased region" description="Basic and acidic residues" evidence="6">
    <location>
        <begin position="598"/>
        <end position="607"/>
    </location>
</feature>
<evidence type="ECO:0000256" key="6">
    <source>
        <dbReference type="SAM" id="MobiDB-lite"/>
    </source>
</evidence>
<dbReference type="EMBL" id="CP114040">
    <property type="protein sequence ID" value="WAS90536.1"/>
    <property type="molecule type" value="Genomic_DNA"/>
</dbReference>
<evidence type="ECO:0000256" key="7">
    <source>
        <dbReference type="SAM" id="Phobius"/>
    </source>
</evidence>
<dbReference type="SMART" id="SM00220">
    <property type="entry name" value="S_TKc"/>
    <property type="match status" value="2"/>
</dbReference>
<feature type="transmembrane region" description="Helical" evidence="7">
    <location>
        <begin position="644"/>
        <end position="665"/>
    </location>
</feature>
<evidence type="ECO:0000259" key="8">
    <source>
        <dbReference type="PROSITE" id="PS50011"/>
    </source>
</evidence>
<proteinExistence type="predicted"/>
<evidence type="ECO:0000313" key="9">
    <source>
        <dbReference type="EMBL" id="WAS90536.1"/>
    </source>
</evidence>
<keyword evidence="10" id="KW-1185">Reference proteome</keyword>
<dbReference type="Pfam" id="PF00069">
    <property type="entry name" value="Pkinase"/>
    <property type="match status" value="2"/>
</dbReference>
<evidence type="ECO:0000256" key="4">
    <source>
        <dbReference type="ARBA" id="ARBA00022840"/>
    </source>
</evidence>
<dbReference type="Proteomes" id="UP001164459">
    <property type="component" value="Chromosome"/>
</dbReference>
<dbReference type="PROSITE" id="PS50011">
    <property type="entry name" value="PROTEIN_KINASE_DOM"/>
    <property type="match status" value="2"/>
</dbReference>